<dbReference type="InterPro" id="IPR001296">
    <property type="entry name" value="Glyco_trans_1"/>
</dbReference>
<dbReference type="Proteomes" id="UP000199777">
    <property type="component" value="Unassembled WGS sequence"/>
</dbReference>
<proteinExistence type="predicted"/>
<dbReference type="EMBL" id="FTOK01000006">
    <property type="protein sequence ID" value="SIS82759.1"/>
    <property type="molecule type" value="Genomic_DNA"/>
</dbReference>
<sequence>MEVLFCHDGPLRKDEQGNYYGTAHNDDTFKRYYNIADNVSVAIRVNDISKSEAKKDLSKITVSPFEVVECPNVSSLKGILIKRKKTREIIKEAVLNSDYVVVRLPSVIGFIGIDFAKKLNKPYLVEMVACPWDAFWNHSWKGKVVAPFMYFATKKRVKNARYTVYVTNNFLQNRYPTKGEYVNCSNVSLNNFDDSVYYNRINKIKNLNDESKIIIGTTAAVNVRYKGQKYIIEALGELKKSGIQNFEYQLVGGGDQSYLKSIAEKHNVLEQVKFFGSMPHSKVFDWLERIDIYAQPSRQEGLPRGLIEAMSKGLPAFGANTAGIPELLNEDFIFSNTKRNIKEICDILISFDKNLMLYQAEINFEESKKYNKETIEERRRKFFSKFKETKS</sequence>
<dbReference type="PANTHER" id="PTHR45871">
    <property type="entry name" value="N-ACETYLGLUCOSAMINYL-PHOSPHATIDYLINOSITOL BIOSYNTHETIC PROTEIN"/>
    <property type="match status" value="1"/>
</dbReference>
<evidence type="ECO:0000313" key="2">
    <source>
        <dbReference type="EMBL" id="SIS82759.1"/>
    </source>
</evidence>
<evidence type="ECO:0000313" key="3">
    <source>
        <dbReference type="Proteomes" id="UP000199777"/>
    </source>
</evidence>
<name>A0ABY1KYV2_9BACI</name>
<dbReference type="RefSeq" id="WP_076571742.1">
    <property type="nucleotide sequence ID" value="NZ_FTOK01000006.1"/>
</dbReference>
<dbReference type="Pfam" id="PF00534">
    <property type="entry name" value="Glycos_transf_1"/>
    <property type="match status" value="1"/>
</dbReference>
<reference evidence="2 3" key="1">
    <citation type="submission" date="2017-01" db="EMBL/GenBank/DDBJ databases">
        <authorList>
            <person name="Varghese N."/>
            <person name="Submissions S."/>
        </authorList>
    </citation>
    <scope>NUCLEOTIDE SEQUENCE [LARGE SCALE GENOMIC DNA]</scope>
    <source>
        <strain evidence="2 3">DSM 22782</strain>
    </source>
</reference>
<gene>
    <name evidence="2" type="ORF">SAMN05421758_106209</name>
</gene>
<dbReference type="Gene3D" id="3.40.50.2000">
    <property type="entry name" value="Glycogen Phosphorylase B"/>
    <property type="match status" value="2"/>
</dbReference>
<keyword evidence="3" id="KW-1185">Reference proteome</keyword>
<dbReference type="SUPFAM" id="SSF53756">
    <property type="entry name" value="UDP-Glycosyltransferase/glycogen phosphorylase"/>
    <property type="match status" value="1"/>
</dbReference>
<dbReference type="CDD" id="cd03801">
    <property type="entry name" value="GT4_PimA-like"/>
    <property type="match status" value="1"/>
</dbReference>
<dbReference type="PANTHER" id="PTHR45871:SF1">
    <property type="entry name" value="PHOSPHATIDYLINOSITOL N-ACETYLGLUCOSAMINYLTRANSFERASE SUBUNIT A"/>
    <property type="match status" value="1"/>
</dbReference>
<protein>
    <submittedName>
        <fullName evidence="2">Glycosyltransferase involved in cell wall bisynthesis</fullName>
    </submittedName>
</protein>
<evidence type="ECO:0000259" key="1">
    <source>
        <dbReference type="Pfam" id="PF00534"/>
    </source>
</evidence>
<organism evidence="2 3">
    <name type="scientific">Salimicrobium salexigens</name>
    <dbReference type="NCBI Taxonomy" id="908941"/>
    <lineage>
        <taxon>Bacteria</taxon>
        <taxon>Bacillati</taxon>
        <taxon>Bacillota</taxon>
        <taxon>Bacilli</taxon>
        <taxon>Bacillales</taxon>
        <taxon>Bacillaceae</taxon>
        <taxon>Salimicrobium</taxon>
    </lineage>
</organism>
<feature type="domain" description="Glycosyl transferase family 1" evidence="1">
    <location>
        <begin position="205"/>
        <end position="344"/>
    </location>
</feature>
<comment type="caution">
    <text evidence="2">The sequence shown here is derived from an EMBL/GenBank/DDBJ whole genome shotgun (WGS) entry which is preliminary data.</text>
</comment>
<accession>A0ABY1KYV2</accession>